<name>A0A426U2Y4_9CHLR</name>
<dbReference type="Gene3D" id="2.60.40.10">
    <property type="entry name" value="Immunoglobulins"/>
    <property type="match status" value="1"/>
</dbReference>
<sequence>MAAGQQFHDEVRVINTGDEAGSVRLYAVDAATGQNSGAVYLDAEAPRTNVGAWISLEHDTMLLAPGEERTIGFTVVVPATAQPGDHLGALVAQGTPRTSEGADNNFVVNVSKWRRSHAQKV</sequence>
<dbReference type="InterPro" id="IPR013783">
    <property type="entry name" value="Ig-like_fold"/>
</dbReference>
<dbReference type="AlphaFoldDB" id="A0A426U2Y4"/>
<accession>A0A426U2Y4</accession>
<protein>
    <submittedName>
        <fullName evidence="1">DUF916 domain-containing protein</fullName>
    </submittedName>
</protein>
<reference evidence="1 2" key="1">
    <citation type="submission" date="2018-12" db="EMBL/GenBank/DDBJ databases">
        <title>Genome Sequence of Candidatus Viridilinea halotolerans isolated from saline sulfide-rich spring.</title>
        <authorList>
            <person name="Grouzdev D.S."/>
            <person name="Burganskaya E.I."/>
            <person name="Krutkina M.S."/>
            <person name="Sukhacheva M.V."/>
            <person name="Gorlenko V.M."/>
        </authorList>
    </citation>
    <scope>NUCLEOTIDE SEQUENCE [LARGE SCALE GENOMIC DNA]</scope>
    <source>
        <strain evidence="1">Chok-6</strain>
    </source>
</reference>
<dbReference type="Proteomes" id="UP000280307">
    <property type="component" value="Unassembled WGS sequence"/>
</dbReference>
<gene>
    <name evidence="1" type="ORF">EI684_07820</name>
</gene>
<evidence type="ECO:0000313" key="1">
    <source>
        <dbReference type="EMBL" id="RRR74032.1"/>
    </source>
</evidence>
<comment type="caution">
    <text evidence="1">The sequence shown here is derived from an EMBL/GenBank/DDBJ whole genome shotgun (WGS) entry which is preliminary data.</text>
</comment>
<organism evidence="1 2">
    <name type="scientific">Candidatus Viridilinea halotolerans</name>
    <dbReference type="NCBI Taxonomy" id="2491704"/>
    <lineage>
        <taxon>Bacteria</taxon>
        <taxon>Bacillati</taxon>
        <taxon>Chloroflexota</taxon>
        <taxon>Chloroflexia</taxon>
        <taxon>Chloroflexales</taxon>
        <taxon>Chloroflexineae</taxon>
        <taxon>Oscillochloridaceae</taxon>
        <taxon>Candidatus Viridilinea</taxon>
    </lineage>
</organism>
<dbReference type="EMBL" id="RSAS01000300">
    <property type="protein sequence ID" value="RRR74032.1"/>
    <property type="molecule type" value="Genomic_DNA"/>
</dbReference>
<proteinExistence type="predicted"/>
<evidence type="ECO:0000313" key="2">
    <source>
        <dbReference type="Proteomes" id="UP000280307"/>
    </source>
</evidence>